<dbReference type="GeneID" id="60323245"/>
<accession>A0A222ZLP4</accession>
<evidence type="ECO:0000313" key="2">
    <source>
        <dbReference type="Proteomes" id="UP000221202"/>
    </source>
</evidence>
<dbReference type="EMBL" id="MF324915">
    <property type="protein sequence ID" value="ASR85636.1"/>
    <property type="molecule type" value="Genomic_DNA"/>
</dbReference>
<sequence length="152" mass="16971">MLTVQHPDWIGANEMSTPTMTVRQLSEQEAAQMARGLPVNVGGRRRTIPAMNVARYENTVEQIEAMYPGPERAHERRAAIESAALYLVDEADAESVGNAMHEAREQYEAAIAATRLFVMLSVEDDATEAGLARDLGIDRLTVRKYRGKQDRR</sequence>
<protein>
    <submittedName>
        <fullName evidence="1">Uncharacterized protein</fullName>
    </submittedName>
</protein>
<dbReference type="KEGG" id="vg:60323245"/>
<evidence type="ECO:0000313" key="1">
    <source>
        <dbReference type="EMBL" id="ASR85636.1"/>
    </source>
</evidence>
<organism evidence="1 2">
    <name type="scientific">Mycobacterium phage Amgine</name>
    <dbReference type="NCBI Taxonomy" id="2015817"/>
    <lineage>
        <taxon>Viruses</taxon>
        <taxon>Duplodnaviria</taxon>
        <taxon>Heunggongvirae</taxon>
        <taxon>Uroviricota</taxon>
        <taxon>Caudoviricetes</taxon>
        <taxon>Weiservirinae</taxon>
        <taxon>Amginevirus</taxon>
        <taxon>Amginevirus amgine</taxon>
    </lineage>
</organism>
<proteinExistence type="predicted"/>
<dbReference type="RefSeq" id="YP_009951803.1">
    <property type="nucleotide sequence ID" value="NC_051605.1"/>
</dbReference>
<reference evidence="1 2" key="1">
    <citation type="submission" date="2017-06" db="EMBL/GenBank/DDBJ databases">
        <authorList>
            <person name="Chamberlain C."/>
            <person name="Harders C."/>
            <person name="Smith S."/>
            <person name="Stukey J."/>
            <person name="Best A."/>
            <person name="Garlena R.A."/>
            <person name="Russell D.A."/>
            <person name="Pope W.H."/>
            <person name="Jacobs-Sera D."/>
            <person name="Hendrix R.W."/>
            <person name="Hatfull G.F."/>
        </authorList>
    </citation>
    <scope>NUCLEOTIDE SEQUENCE [LARGE SCALE GENOMIC DNA]</scope>
</reference>
<name>A0A222ZLP4_9CAUD</name>
<gene>
    <name evidence="1" type="primary">35</name>
    <name evidence="1" type="ORF">SEA_AMGINE_35</name>
</gene>
<dbReference type="Proteomes" id="UP000221202">
    <property type="component" value="Segment"/>
</dbReference>
<keyword evidence="2" id="KW-1185">Reference proteome</keyword>